<gene>
    <name evidence="1" type="ORF">GYMLUDRAFT_840324</name>
</gene>
<dbReference type="AlphaFoldDB" id="A0A0D0CBM3"/>
<dbReference type="EMBL" id="KN834806">
    <property type="protein sequence ID" value="KIK55442.1"/>
    <property type="molecule type" value="Genomic_DNA"/>
</dbReference>
<organism evidence="1 2">
    <name type="scientific">Collybiopsis luxurians FD-317 M1</name>
    <dbReference type="NCBI Taxonomy" id="944289"/>
    <lineage>
        <taxon>Eukaryota</taxon>
        <taxon>Fungi</taxon>
        <taxon>Dikarya</taxon>
        <taxon>Basidiomycota</taxon>
        <taxon>Agaricomycotina</taxon>
        <taxon>Agaricomycetes</taxon>
        <taxon>Agaricomycetidae</taxon>
        <taxon>Agaricales</taxon>
        <taxon>Marasmiineae</taxon>
        <taxon>Omphalotaceae</taxon>
        <taxon>Collybiopsis</taxon>
        <taxon>Collybiopsis luxurians</taxon>
    </lineage>
</organism>
<dbReference type="Proteomes" id="UP000053593">
    <property type="component" value="Unassembled WGS sequence"/>
</dbReference>
<evidence type="ECO:0000313" key="1">
    <source>
        <dbReference type="EMBL" id="KIK55442.1"/>
    </source>
</evidence>
<sequence>MFQEYTGTFHKAFTQLKIQGVSASSTADKEDTSPRLRASHATAAIQNDATIFHGKVMETPQEQADGGFFSRAHHFNINNGEFTYIQGDQFKVSMS</sequence>
<name>A0A0D0CBM3_9AGAR</name>
<dbReference type="HOGENOM" id="CLU_2373023_0_0_1"/>
<proteinExistence type="predicted"/>
<reference evidence="1 2" key="1">
    <citation type="submission" date="2014-04" db="EMBL/GenBank/DDBJ databases">
        <title>Evolutionary Origins and Diversification of the Mycorrhizal Mutualists.</title>
        <authorList>
            <consortium name="DOE Joint Genome Institute"/>
            <consortium name="Mycorrhizal Genomics Consortium"/>
            <person name="Kohler A."/>
            <person name="Kuo A."/>
            <person name="Nagy L.G."/>
            <person name="Floudas D."/>
            <person name="Copeland A."/>
            <person name="Barry K.W."/>
            <person name="Cichocki N."/>
            <person name="Veneault-Fourrey C."/>
            <person name="LaButti K."/>
            <person name="Lindquist E.A."/>
            <person name="Lipzen A."/>
            <person name="Lundell T."/>
            <person name="Morin E."/>
            <person name="Murat C."/>
            <person name="Riley R."/>
            <person name="Ohm R."/>
            <person name="Sun H."/>
            <person name="Tunlid A."/>
            <person name="Henrissat B."/>
            <person name="Grigoriev I.V."/>
            <person name="Hibbett D.S."/>
            <person name="Martin F."/>
        </authorList>
    </citation>
    <scope>NUCLEOTIDE SEQUENCE [LARGE SCALE GENOMIC DNA]</scope>
    <source>
        <strain evidence="1 2">FD-317 M1</strain>
    </source>
</reference>
<protein>
    <submittedName>
        <fullName evidence="1">Uncharacterized protein</fullName>
    </submittedName>
</protein>
<evidence type="ECO:0000313" key="2">
    <source>
        <dbReference type="Proteomes" id="UP000053593"/>
    </source>
</evidence>
<accession>A0A0D0CBM3</accession>
<keyword evidence="2" id="KW-1185">Reference proteome</keyword>